<dbReference type="InterPro" id="IPR029058">
    <property type="entry name" value="AB_hydrolase_fold"/>
</dbReference>
<sequence length="335" mass="36578">MTTADWRPDILGAPFEQRELPLGTDAEGPVGATLVRIAPSFARGVRRALTASELADVDVLYLHGWSDYFFQRELAMWWEARGARFFALDLRKYGRSLRPGQSPGFVDDLHVYDEDIEAALRVIDESTRRPRRLVVFGHSTGGLTASLWASRNQDRVAALVLNSPWLELQTGGTGREALAPLIAVGAKIAPASVMPNIDFGYYSRAVSRSGGGEWDVNPEWRPARGFPVRPAWLQAVISAHELVASGLGLRMPVLTLLSARSTIAINWSEEMRRSDSVLVVENIAARAVKLGSSVTVERIEGALHDVMLSAPDARALACSRIARWSRGALAAAPEA</sequence>
<protein>
    <submittedName>
        <fullName evidence="2">Lysophospholipase</fullName>
        <ecNumber evidence="2">3.1.1.5</ecNumber>
    </submittedName>
</protein>
<dbReference type="RefSeq" id="WP_087136433.1">
    <property type="nucleotide sequence ID" value="NZ_FUKR01000022.1"/>
</dbReference>
<dbReference type="SUPFAM" id="SSF53474">
    <property type="entry name" value="alpha/beta-Hydrolases"/>
    <property type="match status" value="1"/>
</dbReference>
<dbReference type="PANTHER" id="PTHR43194">
    <property type="entry name" value="HYDROLASE ALPHA/BETA FOLD FAMILY"/>
    <property type="match status" value="1"/>
</dbReference>
<reference evidence="3" key="1">
    <citation type="submission" date="2017-02" db="EMBL/GenBank/DDBJ databases">
        <authorList>
            <person name="Dridi B."/>
        </authorList>
    </citation>
    <scope>NUCLEOTIDE SEQUENCE [LARGE SCALE GENOMIC DNA]</scope>
    <source>
        <strain evidence="3">EB411</strain>
    </source>
</reference>
<keyword evidence="2" id="KW-0378">Hydrolase</keyword>
<dbReference type="InterPro" id="IPR050228">
    <property type="entry name" value="Carboxylesterase_BioH"/>
</dbReference>
<dbReference type="AlphaFoldDB" id="A0A1R4IXW5"/>
<keyword evidence="3" id="KW-1185">Reference proteome</keyword>
<dbReference type="InterPro" id="IPR022742">
    <property type="entry name" value="Hydrolase_4"/>
</dbReference>
<dbReference type="Pfam" id="PF12146">
    <property type="entry name" value="Hydrolase_4"/>
    <property type="match status" value="1"/>
</dbReference>
<proteinExistence type="predicted"/>
<gene>
    <name evidence="2" type="ORF">FM119_04295</name>
</gene>
<evidence type="ECO:0000313" key="3">
    <source>
        <dbReference type="Proteomes" id="UP000196778"/>
    </source>
</evidence>
<feature type="domain" description="Serine aminopeptidase S33" evidence="1">
    <location>
        <begin position="59"/>
        <end position="204"/>
    </location>
</feature>
<dbReference type="EMBL" id="FUKR01000022">
    <property type="protein sequence ID" value="SJN24534.1"/>
    <property type="molecule type" value="Genomic_DNA"/>
</dbReference>
<evidence type="ECO:0000259" key="1">
    <source>
        <dbReference type="Pfam" id="PF12146"/>
    </source>
</evidence>
<dbReference type="EC" id="3.1.1.5" evidence="2"/>
<accession>A0A1R4IXW5</accession>
<dbReference type="PANTHER" id="PTHR43194:SF2">
    <property type="entry name" value="PEROXISOMAL MEMBRANE PROTEIN LPX1"/>
    <property type="match status" value="1"/>
</dbReference>
<organism evidence="2 3">
    <name type="scientific">Mycetocola reblochoni REB411</name>
    <dbReference type="NCBI Taxonomy" id="1255698"/>
    <lineage>
        <taxon>Bacteria</taxon>
        <taxon>Bacillati</taxon>
        <taxon>Actinomycetota</taxon>
        <taxon>Actinomycetes</taxon>
        <taxon>Micrococcales</taxon>
        <taxon>Microbacteriaceae</taxon>
        <taxon>Mycetocola</taxon>
    </lineage>
</organism>
<dbReference type="GO" id="GO:0004622">
    <property type="term" value="F:phosphatidylcholine lysophospholipase activity"/>
    <property type="evidence" value="ECO:0007669"/>
    <property type="project" value="UniProtKB-EC"/>
</dbReference>
<dbReference type="OrthoDB" id="9801217at2"/>
<dbReference type="Proteomes" id="UP000196778">
    <property type="component" value="Unassembled WGS sequence"/>
</dbReference>
<dbReference type="Gene3D" id="3.40.50.1820">
    <property type="entry name" value="alpha/beta hydrolase"/>
    <property type="match status" value="1"/>
</dbReference>
<evidence type="ECO:0000313" key="2">
    <source>
        <dbReference type="EMBL" id="SJN24534.1"/>
    </source>
</evidence>
<name>A0A1R4IXW5_9MICO</name>